<name>A0AAW2S9A2_SESRA</name>
<dbReference type="SUPFAM" id="SSF81383">
    <property type="entry name" value="F-box domain"/>
    <property type="match status" value="1"/>
</dbReference>
<dbReference type="PROSITE" id="PS50181">
    <property type="entry name" value="FBOX"/>
    <property type="match status" value="1"/>
</dbReference>
<dbReference type="InterPro" id="IPR040338">
    <property type="entry name" value="At1g67623-like"/>
</dbReference>
<dbReference type="EMBL" id="JACGWJ010000011">
    <property type="protein sequence ID" value="KAL0388278.1"/>
    <property type="molecule type" value="Genomic_DNA"/>
</dbReference>
<dbReference type="InterPro" id="IPR001810">
    <property type="entry name" value="F-box_dom"/>
</dbReference>
<feature type="domain" description="F-box" evidence="1">
    <location>
        <begin position="31"/>
        <end position="80"/>
    </location>
</feature>
<accession>A0AAW2S9A2</accession>
<evidence type="ECO:0000259" key="1">
    <source>
        <dbReference type="PROSITE" id="PS50181"/>
    </source>
</evidence>
<dbReference type="Pfam" id="PF23310">
    <property type="entry name" value="TPR_27"/>
    <property type="match status" value="1"/>
</dbReference>
<dbReference type="AlphaFoldDB" id="A0AAW2S9A2"/>
<organism evidence="2">
    <name type="scientific">Sesamum radiatum</name>
    <name type="common">Black benniseed</name>
    <dbReference type="NCBI Taxonomy" id="300843"/>
    <lineage>
        <taxon>Eukaryota</taxon>
        <taxon>Viridiplantae</taxon>
        <taxon>Streptophyta</taxon>
        <taxon>Embryophyta</taxon>
        <taxon>Tracheophyta</taxon>
        <taxon>Spermatophyta</taxon>
        <taxon>Magnoliopsida</taxon>
        <taxon>eudicotyledons</taxon>
        <taxon>Gunneridae</taxon>
        <taxon>Pentapetalae</taxon>
        <taxon>asterids</taxon>
        <taxon>lamiids</taxon>
        <taxon>Lamiales</taxon>
        <taxon>Pedaliaceae</taxon>
        <taxon>Sesamum</taxon>
    </lineage>
</organism>
<reference evidence="2" key="2">
    <citation type="journal article" date="2024" name="Plant">
        <title>Genomic evolution and insights into agronomic trait innovations of Sesamum species.</title>
        <authorList>
            <person name="Miao H."/>
            <person name="Wang L."/>
            <person name="Qu L."/>
            <person name="Liu H."/>
            <person name="Sun Y."/>
            <person name="Le M."/>
            <person name="Wang Q."/>
            <person name="Wei S."/>
            <person name="Zheng Y."/>
            <person name="Lin W."/>
            <person name="Duan Y."/>
            <person name="Cao H."/>
            <person name="Xiong S."/>
            <person name="Wang X."/>
            <person name="Wei L."/>
            <person name="Li C."/>
            <person name="Ma Q."/>
            <person name="Ju M."/>
            <person name="Zhao R."/>
            <person name="Li G."/>
            <person name="Mu C."/>
            <person name="Tian Q."/>
            <person name="Mei H."/>
            <person name="Zhang T."/>
            <person name="Gao T."/>
            <person name="Zhang H."/>
        </authorList>
    </citation>
    <scope>NUCLEOTIDE SEQUENCE</scope>
    <source>
        <strain evidence="2">G02</strain>
    </source>
</reference>
<dbReference type="InterPro" id="IPR057136">
    <property type="entry name" value="At2g35280_TPR_dom"/>
</dbReference>
<protein>
    <recommendedName>
        <fullName evidence="1">F-box domain-containing protein</fullName>
    </recommendedName>
</protein>
<sequence length="252" mass="29173">MVKDSRNVGRATPAILRSQSSKITKRDVAMASNIENIPRELLIEILSRIAESSLRNIHNAKLSCKDFHEAAEDTHVYRHMSLDDFPLVPWNPLSEKQHEFLTKCEECRNPEIMYRQGVLDYFTGKRPESALGHLQRALKANHIGAVYVTCIILLFSGDDELKASGVRLMANMKKSKCVRRKLKEHREKLKSMVRLMWVENPALRRRPVCCTRQDNHRRKRGWVDIDDEEDVQCEGCCADCEIRFLADSLPQW</sequence>
<dbReference type="Pfam" id="PF12937">
    <property type="entry name" value="F-box-like"/>
    <property type="match status" value="1"/>
</dbReference>
<proteinExistence type="predicted"/>
<dbReference type="PANTHER" id="PTHR33784:SF10">
    <property type="entry name" value="F-BOX PROTEIN"/>
    <property type="match status" value="1"/>
</dbReference>
<dbReference type="PANTHER" id="PTHR33784">
    <property type="entry name" value="OS05G0482100 PROTEIN"/>
    <property type="match status" value="1"/>
</dbReference>
<comment type="caution">
    <text evidence="2">The sequence shown here is derived from an EMBL/GenBank/DDBJ whole genome shotgun (WGS) entry which is preliminary data.</text>
</comment>
<evidence type="ECO:0000313" key="2">
    <source>
        <dbReference type="EMBL" id="KAL0388278.1"/>
    </source>
</evidence>
<gene>
    <name evidence="2" type="ORF">Sradi_2709600</name>
</gene>
<dbReference type="InterPro" id="IPR036047">
    <property type="entry name" value="F-box-like_dom_sf"/>
</dbReference>
<reference evidence="2" key="1">
    <citation type="submission" date="2020-06" db="EMBL/GenBank/DDBJ databases">
        <authorList>
            <person name="Li T."/>
            <person name="Hu X."/>
            <person name="Zhang T."/>
            <person name="Song X."/>
            <person name="Zhang H."/>
            <person name="Dai N."/>
            <person name="Sheng W."/>
            <person name="Hou X."/>
            <person name="Wei L."/>
        </authorList>
    </citation>
    <scope>NUCLEOTIDE SEQUENCE</scope>
    <source>
        <strain evidence="2">G02</strain>
        <tissue evidence="2">Leaf</tissue>
    </source>
</reference>